<proteinExistence type="predicted"/>
<accession>E6PU51</accession>
<reference evidence="1" key="1">
    <citation type="submission" date="2009-10" db="EMBL/GenBank/DDBJ databases">
        <title>Diversity of trophic interactions inside an arsenic-rich microbial ecosystem.</title>
        <authorList>
            <person name="Bertin P.N."/>
            <person name="Heinrich-Salmeron A."/>
            <person name="Pelletier E."/>
            <person name="Goulhen-Chollet F."/>
            <person name="Arsene-Ploetze F."/>
            <person name="Gallien S."/>
            <person name="Calteau A."/>
            <person name="Vallenet D."/>
            <person name="Casiot C."/>
            <person name="Chane-Woon-Ming B."/>
            <person name="Giloteaux L."/>
            <person name="Barakat M."/>
            <person name="Bonnefoy V."/>
            <person name="Bruneel O."/>
            <person name="Chandler M."/>
            <person name="Cleiss J."/>
            <person name="Duran R."/>
            <person name="Elbaz-Poulichet F."/>
            <person name="Fonknechten N."/>
            <person name="Lauga B."/>
            <person name="Mornico D."/>
            <person name="Ortet P."/>
            <person name="Schaeffer C."/>
            <person name="Siguier P."/>
            <person name="Alexander Thil Smith A."/>
            <person name="Van Dorsselaer A."/>
            <person name="Weissenbach J."/>
            <person name="Medigue C."/>
            <person name="Le Paslier D."/>
        </authorList>
    </citation>
    <scope>NUCLEOTIDE SEQUENCE</scope>
</reference>
<sequence length="19" mass="1942">MISGELDVSDLPEPQAVAA</sequence>
<protein>
    <submittedName>
        <fullName evidence="1">Uncharacterized protein</fullName>
    </submittedName>
</protein>
<gene>
    <name evidence="1" type="ORF">CARN2_3936</name>
</gene>
<dbReference type="AlphaFoldDB" id="E6PU51"/>
<comment type="caution">
    <text evidence="1">The sequence shown here is derived from an EMBL/GenBank/DDBJ whole genome shotgun (WGS) entry which is preliminary data.</text>
</comment>
<name>E6PU51_9ZZZZ</name>
<evidence type="ECO:0000313" key="1">
    <source>
        <dbReference type="EMBL" id="CBH98458.1"/>
    </source>
</evidence>
<dbReference type="EMBL" id="CABM01000053">
    <property type="protein sequence ID" value="CBH98458.1"/>
    <property type="molecule type" value="Genomic_DNA"/>
</dbReference>
<organism evidence="1">
    <name type="scientific">mine drainage metagenome</name>
    <dbReference type="NCBI Taxonomy" id="410659"/>
    <lineage>
        <taxon>unclassified sequences</taxon>
        <taxon>metagenomes</taxon>
        <taxon>ecological metagenomes</taxon>
    </lineage>
</organism>